<sequence>MSRKYSEVYQVKSPTRTEGDGMENTGTTSTTDAIEKVEGEQKHLRDQYIYHPVDLNQHSFKNNANFPSNIVNLTPQAITRSISKVGKGKTSLNIGKEPKFVPYEPYKAAVKPIIPFEKDKHRRKNLIRVHASRKSNEETEKLNDEFNKMKVNKVEEKAAVSVENKTECEDWTEEKKQMEQEMKRLKEENTTLENQVTFQTQVNGELKKLLVAAVGEDIETRVHLLTEDKLQLARALLSSAQSLSTHQEQIEWLAGQCEVWRSKFLASSLMVEELAKWKASLNQKVATYEEIIRQLRCERNCVRESLLQTFKNLHVLQTNYDLAALVNSPNSRGDCVPKTSNILDLASSNYRISENLKVQLLGADASKYEAANLSTLNSETSAEQLSNQALSMPLELLKRTDDACSAVIGAAVALNATIHNPNCHHCTGKVQVL</sequence>
<keyword evidence="1" id="KW-0175">Coiled coil</keyword>
<dbReference type="PANTHER" id="PTHR13066">
    <property type="entry name" value="BASIC LEUCINE ZIPPER NUCLEAR FACTOR 1 BLZF1 PROTEIN"/>
    <property type="match status" value="1"/>
</dbReference>
<keyword evidence="4" id="KW-1185">Reference proteome</keyword>
<evidence type="ECO:0000313" key="4">
    <source>
        <dbReference type="Proteomes" id="UP001152759"/>
    </source>
</evidence>
<dbReference type="GO" id="GO:0043001">
    <property type="term" value="P:Golgi to plasma membrane protein transport"/>
    <property type="evidence" value="ECO:0007669"/>
    <property type="project" value="InterPro"/>
</dbReference>
<name>A0A9P0G5U3_BEMTA</name>
<reference evidence="3" key="1">
    <citation type="submission" date="2021-12" db="EMBL/GenBank/DDBJ databases">
        <authorList>
            <person name="King R."/>
        </authorList>
    </citation>
    <scope>NUCLEOTIDE SEQUENCE</scope>
</reference>
<dbReference type="InterPro" id="IPR027095">
    <property type="entry name" value="Golgin-45"/>
</dbReference>
<dbReference type="GO" id="GO:0000139">
    <property type="term" value="C:Golgi membrane"/>
    <property type="evidence" value="ECO:0007669"/>
    <property type="project" value="TreeGrafter"/>
</dbReference>
<dbReference type="PANTHER" id="PTHR13066:SF2">
    <property type="entry name" value="GOLGIN-45"/>
    <property type="match status" value="1"/>
</dbReference>
<dbReference type="AlphaFoldDB" id="A0A9P0G5U3"/>
<feature type="region of interest" description="Disordered" evidence="2">
    <location>
        <begin position="1"/>
        <end position="29"/>
    </location>
</feature>
<dbReference type="GO" id="GO:0007030">
    <property type="term" value="P:Golgi organization"/>
    <property type="evidence" value="ECO:0007669"/>
    <property type="project" value="InterPro"/>
</dbReference>
<dbReference type="OrthoDB" id="5959043at2759"/>
<dbReference type="Proteomes" id="UP001152759">
    <property type="component" value="Chromosome 7"/>
</dbReference>
<feature type="coiled-coil region" evidence="1">
    <location>
        <begin position="161"/>
        <end position="202"/>
    </location>
</feature>
<evidence type="ECO:0000256" key="1">
    <source>
        <dbReference type="SAM" id="Coils"/>
    </source>
</evidence>
<gene>
    <name evidence="3" type="ORF">BEMITA_LOCUS11598</name>
</gene>
<proteinExistence type="predicted"/>
<evidence type="ECO:0008006" key="5">
    <source>
        <dbReference type="Google" id="ProtNLM"/>
    </source>
</evidence>
<accession>A0A9P0G5U3</accession>
<protein>
    <recommendedName>
        <fullName evidence="5">Golgin-45</fullName>
    </recommendedName>
</protein>
<dbReference type="KEGG" id="btab:109032235"/>
<organism evidence="3 4">
    <name type="scientific">Bemisia tabaci</name>
    <name type="common">Sweetpotato whitefly</name>
    <name type="synonym">Aleurodes tabaci</name>
    <dbReference type="NCBI Taxonomy" id="7038"/>
    <lineage>
        <taxon>Eukaryota</taxon>
        <taxon>Metazoa</taxon>
        <taxon>Ecdysozoa</taxon>
        <taxon>Arthropoda</taxon>
        <taxon>Hexapoda</taxon>
        <taxon>Insecta</taxon>
        <taxon>Pterygota</taxon>
        <taxon>Neoptera</taxon>
        <taxon>Paraneoptera</taxon>
        <taxon>Hemiptera</taxon>
        <taxon>Sternorrhyncha</taxon>
        <taxon>Aleyrodoidea</taxon>
        <taxon>Aleyrodidae</taxon>
        <taxon>Aleyrodinae</taxon>
        <taxon>Bemisia</taxon>
    </lineage>
</organism>
<dbReference type="EMBL" id="OU963868">
    <property type="protein sequence ID" value="CAH0775376.1"/>
    <property type="molecule type" value="Genomic_DNA"/>
</dbReference>
<evidence type="ECO:0000313" key="3">
    <source>
        <dbReference type="EMBL" id="CAH0775376.1"/>
    </source>
</evidence>
<evidence type="ECO:0000256" key="2">
    <source>
        <dbReference type="SAM" id="MobiDB-lite"/>
    </source>
</evidence>